<proteinExistence type="predicted"/>
<protein>
    <submittedName>
        <fullName evidence="1">Uncharacterized protein</fullName>
    </submittedName>
</protein>
<sequence length="66" mass="7403">MEQKNSLRRDKTVRFCPFVLLTLPPTPDADDEATGELQADFPTSHGFMDFHTSLPAGFRETVAVSY</sequence>
<evidence type="ECO:0000313" key="2">
    <source>
        <dbReference type="Proteomes" id="UP000473658"/>
    </source>
</evidence>
<dbReference type="AlphaFoldDB" id="A0AA88F317"/>
<dbReference type="EMBL" id="QRFF01000001">
    <property type="protein sequence ID" value="KAA3503952.1"/>
    <property type="molecule type" value="Genomic_DNA"/>
</dbReference>
<organism evidence="1 2">
    <name type="scientific">Rhizobium rhizogenes</name>
    <name type="common">Agrobacterium rhizogenes</name>
    <dbReference type="NCBI Taxonomy" id="359"/>
    <lineage>
        <taxon>Bacteria</taxon>
        <taxon>Pseudomonadati</taxon>
        <taxon>Pseudomonadota</taxon>
        <taxon>Alphaproteobacteria</taxon>
        <taxon>Hyphomicrobiales</taxon>
        <taxon>Rhizobiaceae</taxon>
        <taxon>Rhizobium/Agrobacterium group</taxon>
        <taxon>Rhizobium</taxon>
    </lineage>
</organism>
<name>A0AA88F317_RHIRH</name>
<evidence type="ECO:0000313" key="1">
    <source>
        <dbReference type="EMBL" id="KAA3503952.1"/>
    </source>
</evidence>
<dbReference type="Proteomes" id="UP000473658">
    <property type="component" value="Unassembled WGS sequence"/>
</dbReference>
<reference evidence="1 2" key="1">
    <citation type="submission" date="2018-08" db="EMBL/GenBank/DDBJ databases">
        <title>Crown Gall in kiwifruit.</title>
        <authorList>
            <person name="Visnovsky S.B."/>
            <person name="Pitman A.R."/>
        </authorList>
    </citation>
    <scope>NUCLEOTIDE SEQUENCE [LARGE SCALE GENOMIC DNA]</scope>
    <source>
        <strain evidence="1 2">SBV_302_78_2</strain>
    </source>
</reference>
<comment type="caution">
    <text evidence="1">The sequence shown here is derived from an EMBL/GenBank/DDBJ whole genome shotgun (WGS) entry which is preliminary data.</text>
</comment>
<accession>A0AA88F317</accession>
<gene>
    <name evidence="1" type="ORF">DXM27_01200</name>
</gene>